<dbReference type="EMBL" id="RBIN01000005">
    <property type="protein sequence ID" value="RKR03284.1"/>
    <property type="molecule type" value="Genomic_DNA"/>
</dbReference>
<sequence>MSHQDIIAGELLDEEHLSLEELARACAVDRQWVIERLEGGLLEEGGRHGVHHHFTSYTLTRVRRMRRMEQDFDAVPELAALVADLLEEMDRLRTRAHAAGVRLD</sequence>
<evidence type="ECO:0000313" key="2">
    <source>
        <dbReference type="Proteomes" id="UP000281975"/>
    </source>
</evidence>
<dbReference type="AlphaFoldDB" id="A0A420WVZ9"/>
<dbReference type="RefSeq" id="WP_121172769.1">
    <property type="nucleotide sequence ID" value="NZ_RBIN01000005.1"/>
</dbReference>
<comment type="caution">
    <text evidence="1">The sequence shown here is derived from an EMBL/GenBank/DDBJ whole genome shotgun (WGS) entry which is preliminary data.</text>
</comment>
<protein>
    <submittedName>
        <fullName evidence="1">Chaperone modulatory protein CbpM</fullName>
    </submittedName>
</protein>
<reference evidence="1 2" key="1">
    <citation type="submission" date="2018-10" db="EMBL/GenBank/DDBJ databases">
        <title>Genomic Encyclopedia of Type Strains, Phase IV (KMG-IV): sequencing the most valuable type-strain genomes for metagenomic binning, comparative biology and taxonomic classification.</title>
        <authorList>
            <person name="Goeker M."/>
        </authorList>
    </citation>
    <scope>NUCLEOTIDE SEQUENCE [LARGE SCALE GENOMIC DNA]</scope>
    <source>
        <strain evidence="1 2">DSM 23229</strain>
    </source>
</reference>
<name>A0A420WVZ9_9GAMM</name>
<organism evidence="1 2">
    <name type="scientific">Kushneria sinocarnis</name>
    <dbReference type="NCBI Taxonomy" id="595502"/>
    <lineage>
        <taxon>Bacteria</taxon>
        <taxon>Pseudomonadati</taxon>
        <taxon>Pseudomonadota</taxon>
        <taxon>Gammaproteobacteria</taxon>
        <taxon>Oceanospirillales</taxon>
        <taxon>Halomonadaceae</taxon>
        <taxon>Kushneria</taxon>
    </lineage>
</organism>
<accession>A0A420WVZ9</accession>
<evidence type="ECO:0000313" key="1">
    <source>
        <dbReference type="EMBL" id="RKR03284.1"/>
    </source>
</evidence>
<dbReference type="Proteomes" id="UP000281975">
    <property type="component" value="Unassembled WGS sequence"/>
</dbReference>
<dbReference type="Pfam" id="PF13591">
    <property type="entry name" value="MerR_2"/>
    <property type="match status" value="1"/>
</dbReference>
<proteinExistence type="predicted"/>
<keyword evidence="2" id="KW-1185">Reference proteome</keyword>
<gene>
    <name evidence="1" type="ORF">C7446_1805</name>
</gene>
<dbReference type="Gene3D" id="1.10.1660.10">
    <property type="match status" value="1"/>
</dbReference>